<organism evidence="1 2">
    <name type="scientific">Lederbergia citri</name>
    <dbReference type="NCBI Taxonomy" id="2833580"/>
    <lineage>
        <taxon>Bacteria</taxon>
        <taxon>Bacillati</taxon>
        <taxon>Bacillota</taxon>
        <taxon>Bacilli</taxon>
        <taxon>Bacillales</taxon>
        <taxon>Bacillaceae</taxon>
        <taxon>Lederbergia</taxon>
    </lineage>
</organism>
<dbReference type="Proteomes" id="UP000681414">
    <property type="component" value="Unassembled WGS sequence"/>
</dbReference>
<dbReference type="RefSeq" id="WP_213124610.1">
    <property type="nucleotide sequence ID" value="NZ_JAGYPG010000002.1"/>
</dbReference>
<gene>
    <name evidence="1" type="ORF">KHA97_10015</name>
</gene>
<comment type="caution">
    <text evidence="1">The sequence shown here is derived from an EMBL/GenBank/DDBJ whole genome shotgun (WGS) entry which is preliminary data.</text>
</comment>
<accession>A0A942TCQ1</accession>
<reference evidence="1 2" key="1">
    <citation type="submission" date="2021-05" db="EMBL/GenBank/DDBJ databases">
        <title>Novel Bacillus species.</title>
        <authorList>
            <person name="Liu G."/>
        </authorList>
    </citation>
    <scope>NUCLEOTIDE SEQUENCE [LARGE SCALE GENOMIC DNA]</scope>
    <source>
        <strain evidence="2">FJAT-49780</strain>
    </source>
</reference>
<dbReference type="EMBL" id="JAGYPG010000002">
    <property type="protein sequence ID" value="MBS4195390.1"/>
    <property type="molecule type" value="Genomic_DNA"/>
</dbReference>
<protein>
    <recommendedName>
        <fullName evidence="3">Replication protein</fullName>
    </recommendedName>
</protein>
<evidence type="ECO:0000313" key="1">
    <source>
        <dbReference type="EMBL" id="MBS4195390.1"/>
    </source>
</evidence>
<dbReference type="AlphaFoldDB" id="A0A942TCQ1"/>
<proteinExistence type="predicted"/>
<name>A0A942TCQ1_9BACI</name>
<keyword evidence="2" id="KW-1185">Reference proteome</keyword>
<evidence type="ECO:0008006" key="3">
    <source>
        <dbReference type="Google" id="ProtNLM"/>
    </source>
</evidence>
<sequence length="118" mass="14046">MSSLLIDEHPLVVLPSLAKEIGLNEAIMLQQIHFWISKRKHFEDGRYWVYNSYDSWAEQFPFWSKSTIIRILKRLEDRGLIESGNYNRLKIDNTKWYTVNYVKVSELPRKNTPSSQVE</sequence>
<evidence type="ECO:0000313" key="2">
    <source>
        <dbReference type="Proteomes" id="UP000681414"/>
    </source>
</evidence>